<dbReference type="EMBL" id="MU864969">
    <property type="protein sequence ID" value="KAK4462654.1"/>
    <property type="molecule type" value="Genomic_DNA"/>
</dbReference>
<name>A0AAV9HS60_9PEZI</name>
<accession>A0AAV9HS60</accession>
<sequence>MADWNIISNQEVSHGGRRTDPLPTDYPVMVIADTTRRSIAELPIELQLLIMENIFNQRQIILVDVRFQSGHPTWPLALVNHAPPLQVLASSICRFARFVYEKHWHQDRFFIDHPVELNFYRVPVHRVNFEKDIFHLRIPYGDEFVGRWRSYVRGSPYEGALARVTKLSVAGTGQFASEATVQSHTRHFLEMLTGFRLTLQVHGSGGTGVALAANYVDMAIFLPVTGLDESKPRQIGPVLVKIDQGHPRWVAADDWGNLSHVDTFHQRFPSQYLVDRKRLLTGREAERLEDE</sequence>
<comment type="caution">
    <text evidence="1">The sequence shown here is derived from an EMBL/GenBank/DDBJ whole genome shotgun (WGS) entry which is preliminary data.</text>
</comment>
<proteinExistence type="predicted"/>
<keyword evidence="2" id="KW-1185">Reference proteome</keyword>
<dbReference type="AlphaFoldDB" id="A0AAV9HS60"/>
<protein>
    <submittedName>
        <fullName evidence="1">Uncharacterized protein</fullName>
    </submittedName>
</protein>
<organism evidence="1 2">
    <name type="scientific">Cladorrhinum samala</name>
    <dbReference type="NCBI Taxonomy" id="585594"/>
    <lineage>
        <taxon>Eukaryota</taxon>
        <taxon>Fungi</taxon>
        <taxon>Dikarya</taxon>
        <taxon>Ascomycota</taxon>
        <taxon>Pezizomycotina</taxon>
        <taxon>Sordariomycetes</taxon>
        <taxon>Sordariomycetidae</taxon>
        <taxon>Sordariales</taxon>
        <taxon>Podosporaceae</taxon>
        <taxon>Cladorrhinum</taxon>
    </lineage>
</organism>
<evidence type="ECO:0000313" key="1">
    <source>
        <dbReference type="EMBL" id="KAK4462654.1"/>
    </source>
</evidence>
<gene>
    <name evidence="1" type="ORF">QBC42DRAFT_251300</name>
</gene>
<reference evidence="1" key="1">
    <citation type="journal article" date="2023" name="Mol. Phylogenet. Evol.">
        <title>Genome-scale phylogeny and comparative genomics of the fungal order Sordariales.</title>
        <authorList>
            <person name="Hensen N."/>
            <person name="Bonometti L."/>
            <person name="Westerberg I."/>
            <person name="Brannstrom I.O."/>
            <person name="Guillou S."/>
            <person name="Cros-Aarteil S."/>
            <person name="Calhoun S."/>
            <person name="Haridas S."/>
            <person name="Kuo A."/>
            <person name="Mondo S."/>
            <person name="Pangilinan J."/>
            <person name="Riley R."/>
            <person name="LaButti K."/>
            <person name="Andreopoulos B."/>
            <person name="Lipzen A."/>
            <person name="Chen C."/>
            <person name="Yan M."/>
            <person name="Daum C."/>
            <person name="Ng V."/>
            <person name="Clum A."/>
            <person name="Steindorff A."/>
            <person name="Ohm R.A."/>
            <person name="Martin F."/>
            <person name="Silar P."/>
            <person name="Natvig D.O."/>
            <person name="Lalanne C."/>
            <person name="Gautier V."/>
            <person name="Ament-Velasquez S.L."/>
            <person name="Kruys A."/>
            <person name="Hutchinson M.I."/>
            <person name="Powell A.J."/>
            <person name="Barry K."/>
            <person name="Miller A.N."/>
            <person name="Grigoriev I.V."/>
            <person name="Debuchy R."/>
            <person name="Gladieux P."/>
            <person name="Hiltunen Thoren M."/>
            <person name="Johannesson H."/>
        </authorList>
    </citation>
    <scope>NUCLEOTIDE SEQUENCE</scope>
    <source>
        <strain evidence="1">PSN324</strain>
    </source>
</reference>
<reference evidence="1" key="2">
    <citation type="submission" date="2023-06" db="EMBL/GenBank/DDBJ databases">
        <authorList>
            <consortium name="Lawrence Berkeley National Laboratory"/>
            <person name="Mondo S.J."/>
            <person name="Hensen N."/>
            <person name="Bonometti L."/>
            <person name="Westerberg I."/>
            <person name="Brannstrom I.O."/>
            <person name="Guillou S."/>
            <person name="Cros-Aarteil S."/>
            <person name="Calhoun S."/>
            <person name="Haridas S."/>
            <person name="Kuo A."/>
            <person name="Pangilinan J."/>
            <person name="Riley R."/>
            <person name="Labutti K."/>
            <person name="Andreopoulos B."/>
            <person name="Lipzen A."/>
            <person name="Chen C."/>
            <person name="Yanf M."/>
            <person name="Daum C."/>
            <person name="Ng V."/>
            <person name="Clum A."/>
            <person name="Steindorff A."/>
            <person name="Ohm R."/>
            <person name="Martin F."/>
            <person name="Silar P."/>
            <person name="Natvig D."/>
            <person name="Lalanne C."/>
            <person name="Gautier V."/>
            <person name="Ament-Velasquez S.L."/>
            <person name="Kruys A."/>
            <person name="Hutchinson M.I."/>
            <person name="Powell A.J."/>
            <person name="Barry K."/>
            <person name="Miller A.N."/>
            <person name="Grigoriev I.V."/>
            <person name="Debuchy R."/>
            <person name="Gladieux P."/>
            <person name="Thoren M.H."/>
            <person name="Johannesson H."/>
        </authorList>
    </citation>
    <scope>NUCLEOTIDE SEQUENCE</scope>
    <source>
        <strain evidence="1">PSN324</strain>
    </source>
</reference>
<dbReference type="Proteomes" id="UP001321749">
    <property type="component" value="Unassembled WGS sequence"/>
</dbReference>
<evidence type="ECO:0000313" key="2">
    <source>
        <dbReference type="Proteomes" id="UP001321749"/>
    </source>
</evidence>